<dbReference type="InterPro" id="IPR051259">
    <property type="entry name" value="rRNA_Methyltransferase"/>
</dbReference>
<gene>
    <name evidence="6" type="ORF">COR50_10055</name>
</gene>
<keyword evidence="3 6" id="KW-0808">Transferase</keyword>
<dbReference type="InterPro" id="IPR001537">
    <property type="entry name" value="SpoU_MeTrfase"/>
</dbReference>
<evidence type="ECO:0000259" key="5">
    <source>
        <dbReference type="Pfam" id="PF22435"/>
    </source>
</evidence>
<accession>A0A291QTY5</accession>
<dbReference type="EMBL" id="CP023777">
    <property type="protein sequence ID" value="ATL47489.1"/>
    <property type="molecule type" value="Genomic_DNA"/>
</dbReference>
<dbReference type="InterPro" id="IPR029028">
    <property type="entry name" value="Alpha/beta_knot_MTases"/>
</dbReference>
<dbReference type="InterPro" id="IPR029026">
    <property type="entry name" value="tRNA_m1G_MTases_N"/>
</dbReference>
<evidence type="ECO:0000259" key="4">
    <source>
        <dbReference type="Pfam" id="PF00588"/>
    </source>
</evidence>
<feature type="domain" description="MRM3-like substrate binding" evidence="5">
    <location>
        <begin position="5"/>
        <end position="92"/>
    </location>
</feature>
<organism evidence="6 7">
    <name type="scientific">Chitinophaga caeni</name>
    <dbReference type="NCBI Taxonomy" id="2029983"/>
    <lineage>
        <taxon>Bacteria</taxon>
        <taxon>Pseudomonadati</taxon>
        <taxon>Bacteroidota</taxon>
        <taxon>Chitinophagia</taxon>
        <taxon>Chitinophagales</taxon>
        <taxon>Chitinophagaceae</taxon>
        <taxon>Chitinophaga</taxon>
    </lineage>
</organism>
<dbReference type="GO" id="GO:0008173">
    <property type="term" value="F:RNA methyltransferase activity"/>
    <property type="evidence" value="ECO:0007669"/>
    <property type="project" value="InterPro"/>
</dbReference>
<evidence type="ECO:0000256" key="1">
    <source>
        <dbReference type="ARBA" id="ARBA00007228"/>
    </source>
</evidence>
<dbReference type="Proteomes" id="UP000220133">
    <property type="component" value="Chromosome"/>
</dbReference>
<dbReference type="PANTHER" id="PTHR43191">
    <property type="entry name" value="RRNA METHYLTRANSFERASE 3"/>
    <property type="match status" value="1"/>
</dbReference>
<name>A0A291QTY5_9BACT</name>
<dbReference type="GO" id="GO:0032259">
    <property type="term" value="P:methylation"/>
    <property type="evidence" value="ECO:0007669"/>
    <property type="project" value="UniProtKB-KW"/>
</dbReference>
<evidence type="ECO:0000256" key="3">
    <source>
        <dbReference type="ARBA" id="ARBA00022679"/>
    </source>
</evidence>
<feature type="domain" description="tRNA/rRNA methyltransferase SpoU type" evidence="4">
    <location>
        <begin position="109"/>
        <end position="244"/>
    </location>
</feature>
<dbReference type="Gene3D" id="3.40.1280.10">
    <property type="match status" value="1"/>
</dbReference>
<dbReference type="Pfam" id="PF00588">
    <property type="entry name" value="SpoU_methylase"/>
    <property type="match status" value="1"/>
</dbReference>
<dbReference type="GO" id="GO:0003723">
    <property type="term" value="F:RNA binding"/>
    <property type="evidence" value="ECO:0007669"/>
    <property type="project" value="InterPro"/>
</dbReference>
<dbReference type="PANTHER" id="PTHR43191:SF2">
    <property type="entry name" value="RRNA METHYLTRANSFERASE 3, MITOCHONDRIAL"/>
    <property type="match status" value="1"/>
</dbReference>
<comment type="similarity">
    <text evidence="1">Belongs to the class IV-like SAM-binding methyltransferase superfamily. RNA methyltransferase TrmH family.</text>
</comment>
<dbReference type="InterPro" id="IPR053888">
    <property type="entry name" value="MRM3-like_sub_bind"/>
</dbReference>
<evidence type="ECO:0000313" key="7">
    <source>
        <dbReference type="Proteomes" id="UP000220133"/>
    </source>
</evidence>
<dbReference type="OrthoDB" id="9785673at2"/>
<keyword evidence="2 6" id="KW-0489">Methyltransferase</keyword>
<dbReference type="CDD" id="cd18109">
    <property type="entry name" value="SpoU-like_RNA-MTase"/>
    <property type="match status" value="1"/>
</dbReference>
<reference evidence="6 7" key="1">
    <citation type="submission" date="2017-10" db="EMBL/GenBank/DDBJ databases">
        <title>Paenichitinophaga pekingensis gen. nov., sp. nov., isolated from activated sludge.</title>
        <authorList>
            <person name="Jin D."/>
            <person name="Kong X."/>
            <person name="Deng Y."/>
            <person name="Bai Z."/>
        </authorList>
    </citation>
    <scope>NUCLEOTIDE SEQUENCE [LARGE SCALE GENOMIC DNA]</scope>
    <source>
        <strain evidence="6 7">13</strain>
    </source>
</reference>
<dbReference type="KEGG" id="cbae:COR50_10055"/>
<dbReference type="AlphaFoldDB" id="A0A291QTY5"/>
<proteinExistence type="inferred from homology"/>
<dbReference type="SUPFAM" id="SSF75217">
    <property type="entry name" value="alpha/beta knot"/>
    <property type="match status" value="1"/>
</dbReference>
<evidence type="ECO:0000313" key="6">
    <source>
        <dbReference type="EMBL" id="ATL47489.1"/>
    </source>
</evidence>
<dbReference type="Gene3D" id="3.30.1330.30">
    <property type="match status" value="1"/>
</dbReference>
<dbReference type="GO" id="GO:0006396">
    <property type="term" value="P:RNA processing"/>
    <property type="evidence" value="ECO:0007669"/>
    <property type="project" value="InterPro"/>
</dbReference>
<keyword evidence="7" id="KW-1185">Reference proteome</keyword>
<protein>
    <submittedName>
        <fullName evidence="6">RNA methyltransferase</fullName>
    </submittedName>
</protein>
<evidence type="ECO:0000256" key="2">
    <source>
        <dbReference type="ARBA" id="ARBA00022603"/>
    </source>
</evidence>
<dbReference type="RefSeq" id="WP_098193866.1">
    <property type="nucleotide sequence ID" value="NZ_CP023777.1"/>
</dbReference>
<dbReference type="Pfam" id="PF22435">
    <property type="entry name" value="MRM3-like_sub_bind"/>
    <property type="match status" value="1"/>
</dbReference>
<dbReference type="InterPro" id="IPR029064">
    <property type="entry name" value="Ribosomal_eL30-like_sf"/>
</dbReference>
<sequence length="249" mass="27302">MLSKAQIKYIQSLQHKKYRQKFSQFIAEGDKIVQELLRFRLDSVVAVYATGIWLEQHKPLLPGDNAQLELVTVEEGILKQISSLSTPNHAIALVKMFPAPGKIELKGKVTIALENLQDPGNMGTIIRIADWFGVSQVICSKDTVDPYNAKSIQATMGSFARIPVYETDLQSLFEAQKDVPVYAATLHGKDITTFPPIKEGVILIGNESRGLSEAIVKASSHEITIPRIGHAESLNAAIATGIICGRLLL</sequence>
<dbReference type="SUPFAM" id="SSF55315">
    <property type="entry name" value="L30e-like"/>
    <property type="match status" value="1"/>
</dbReference>